<dbReference type="HOGENOM" id="CLU_031567_3_0_1"/>
<dbReference type="InterPro" id="IPR036388">
    <property type="entry name" value="WH-like_DNA-bd_sf"/>
</dbReference>
<dbReference type="Gene3D" id="1.10.10.10">
    <property type="entry name" value="Winged helix-like DNA-binding domain superfamily/Winged helix DNA-binding domain"/>
    <property type="match status" value="1"/>
</dbReference>
<evidence type="ECO:0008006" key="3">
    <source>
        <dbReference type="Google" id="ProtNLM"/>
    </source>
</evidence>
<dbReference type="PANTHER" id="PTHR12732:SF8">
    <property type="entry name" value="NUCLEAR MRNA EXPORT PROTEIN THP1"/>
    <property type="match status" value="1"/>
</dbReference>
<sequence>MATPATARYLSRAATAFSQRQGHKLVPLLTPDLKNPEIEQIVQELAPENINIRKVVLRILSEDDQSRLADLMGTVLRYIRDTAMVEEGGQIELLKSLRMSKIYESASKLYGAPDRDTGWFNPCIQQLTFRLLEESIKADDTREDNSRDRFVASITTASNGPLKTAASDTRSLNALHTITPRPRDIVFWLANLLLRCSFELRDTLASAEPILTYLSPQMDKLPMYSRAEQVTFHYYAGSVFLIKEELRPARDHLKLAFDLCTNKCFNNKRLIFINLVTVSILLGIFPRLEVLNMFGLTNQFLPLINAIKLGDRSAFRYHLDTNMEWFRHRFIYLILRSKGEILVLRSLFRRAVLISNILWPDNSRKTVRLEHLLVAVRFSFRYSAMGDMDLSTWDLLDIEALCASLIDQGYIQGYLLHSGSRLVVSKSNTFGFPLVSSVVVRNDD</sequence>
<accession>A0A0C9VHS9</accession>
<dbReference type="SMART" id="SM00753">
    <property type="entry name" value="PAM"/>
    <property type="match status" value="1"/>
</dbReference>
<dbReference type="GO" id="GO:0003723">
    <property type="term" value="F:RNA binding"/>
    <property type="evidence" value="ECO:0007669"/>
    <property type="project" value="InterPro"/>
</dbReference>
<proteinExistence type="predicted"/>
<name>A0A0C9VHS9_SPHS4</name>
<dbReference type="GO" id="GO:0000973">
    <property type="term" value="P:post-transcriptional tethering of RNA polymerase II gene DNA at nuclear periphery"/>
    <property type="evidence" value="ECO:0007669"/>
    <property type="project" value="TreeGrafter"/>
</dbReference>
<dbReference type="GO" id="GO:0070390">
    <property type="term" value="C:transcription export complex 2"/>
    <property type="evidence" value="ECO:0007669"/>
    <property type="project" value="TreeGrafter"/>
</dbReference>
<protein>
    <recommendedName>
        <fullName evidence="3">PCI domain-containing protein</fullName>
    </recommendedName>
</protein>
<evidence type="ECO:0000313" key="1">
    <source>
        <dbReference type="EMBL" id="KIJ37095.1"/>
    </source>
</evidence>
<dbReference type="EMBL" id="KN837172">
    <property type="protein sequence ID" value="KIJ37095.1"/>
    <property type="molecule type" value="Genomic_DNA"/>
</dbReference>
<gene>
    <name evidence="1" type="ORF">M422DRAFT_781953</name>
</gene>
<dbReference type="GO" id="GO:0003690">
    <property type="term" value="F:double-stranded DNA binding"/>
    <property type="evidence" value="ECO:0007669"/>
    <property type="project" value="InterPro"/>
</dbReference>
<dbReference type="OrthoDB" id="5404651at2759"/>
<dbReference type="AlphaFoldDB" id="A0A0C9VHS9"/>
<keyword evidence="2" id="KW-1185">Reference proteome</keyword>
<dbReference type="GO" id="GO:0006368">
    <property type="term" value="P:transcription elongation by RNA polymerase II"/>
    <property type="evidence" value="ECO:0007669"/>
    <property type="project" value="TreeGrafter"/>
</dbReference>
<reference evidence="1 2" key="1">
    <citation type="submission" date="2014-06" db="EMBL/GenBank/DDBJ databases">
        <title>Evolutionary Origins and Diversification of the Mycorrhizal Mutualists.</title>
        <authorList>
            <consortium name="DOE Joint Genome Institute"/>
            <consortium name="Mycorrhizal Genomics Consortium"/>
            <person name="Kohler A."/>
            <person name="Kuo A."/>
            <person name="Nagy L.G."/>
            <person name="Floudas D."/>
            <person name="Copeland A."/>
            <person name="Barry K.W."/>
            <person name="Cichocki N."/>
            <person name="Veneault-Fourrey C."/>
            <person name="LaButti K."/>
            <person name="Lindquist E.A."/>
            <person name="Lipzen A."/>
            <person name="Lundell T."/>
            <person name="Morin E."/>
            <person name="Murat C."/>
            <person name="Riley R."/>
            <person name="Ohm R."/>
            <person name="Sun H."/>
            <person name="Tunlid A."/>
            <person name="Henrissat B."/>
            <person name="Grigoriev I.V."/>
            <person name="Hibbett D.S."/>
            <person name="Martin F."/>
        </authorList>
    </citation>
    <scope>NUCLEOTIDE SEQUENCE [LARGE SCALE GENOMIC DNA]</scope>
    <source>
        <strain evidence="1 2">SS14</strain>
    </source>
</reference>
<organism evidence="1 2">
    <name type="scientific">Sphaerobolus stellatus (strain SS14)</name>
    <dbReference type="NCBI Taxonomy" id="990650"/>
    <lineage>
        <taxon>Eukaryota</taxon>
        <taxon>Fungi</taxon>
        <taxon>Dikarya</taxon>
        <taxon>Basidiomycota</taxon>
        <taxon>Agaricomycotina</taxon>
        <taxon>Agaricomycetes</taxon>
        <taxon>Phallomycetidae</taxon>
        <taxon>Geastrales</taxon>
        <taxon>Sphaerobolaceae</taxon>
        <taxon>Sphaerobolus</taxon>
    </lineage>
</organism>
<dbReference type="Proteomes" id="UP000054279">
    <property type="component" value="Unassembled WGS sequence"/>
</dbReference>
<evidence type="ECO:0000313" key="2">
    <source>
        <dbReference type="Proteomes" id="UP000054279"/>
    </source>
</evidence>
<dbReference type="PANTHER" id="PTHR12732">
    <property type="entry name" value="UNCHARACTERIZED PROTEASOME COMPONENT REGION PCI-CONTAINING"/>
    <property type="match status" value="1"/>
</dbReference>
<dbReference type="InterPro" id="IPR045114">
    <property type="entry name" value="Csn12-like"/>
</dbReference>
<dbReference type="GO" id="GO:0016973">
    <property type="term" value="P:poly(A)+ mRNA export from nucleus"/>
    <property type="evidence" value="ECO:0007669"/>
    <property type="project" value="TreeGrafter"/>
</dbReference>